<comment type="similarity">
    <text evidence="6">Belongs to the major facilitator superfamily. Feline leukemia virus subgroup C receptor (TC 2.A.1.28.1) family.</text>
</comment>
<dbReference type="PROSITE" id="PS50850">
    <property type="entry name" value="MFS"/>
    <property type="match status" value="1"/>
</dbReference>
<keyword evidence="5 7" id="KW-0472">Membrane</keyword>
<evidence type="ECO:0000313" key="10">
    <source>
        <dbReference type="Proteomes" id="UP001497623"/>
    </source>
</evidence>
<dbReference type="FunFam" id="1.20.1250.20:FF:000092">
    <property type="entry name" value="Feline leukemia virus subgroup C receptor-related protein 2 isoform 1"/>
    <property type="match status" value="1"/>
</dbReference>
<dbReference type="GO" id="GO:0015232">
    <property type="term" value="F:heme transmembrane transporter activity"/>
    <property type="evidence" value="ECO:0007669"/>
    <property type="project" value="TreeGrafter"/>
</dbReference>
<accession>A0AAV2S8U7</accession>
<evidence type="ECO:0000256" key="3">
    <source>
        <dbReference type="ARBA" id="ARBA00022692"/>
    </source>
</evidence>
<feature type="transmembrane region" description="Helical" evidence="7">
    <location>
        <begin position="309"/>
        <end position="329"/>
    </location>
</feature>
<comment type="subcellular location">
    <subcellularLocation>
        <location evidence="1">Membrane</location>
        <topology evidence="1">Multi-pass membrane protein</topology>
    </subcellularLocation>
</comment>
<keyword evidence="2" id="KW-0813">Transport</keyword>
<feature type="transmembrane region" description="Helical" evidence="7">
    <location>
        <begin position="188"/>
        <end position="207"/>
    </location>
</feature>
<feature type="transmembrane region" description="Helical" evidence="7">
    <location>
        <begin position="244"/>
        <end position="270"/>
    </location>
</feature>
<dbReference type="Pfam" id="PF07690">
    <property type="entry name" value="MFS_1"/>
    <property type="match status" value="1"/>
</dbReference>
<keyword evidence="4 7" id="KW-1133">Transmembrane helix</keyword>
<feature type="transmembrane region" description="Helical" evidence="7">
    <location>
        <begin position="62"/>
        <end position="84"/>
    </location>
</feature>
<feature type="transmembrane region" description="Helical" evidence="7">
    <location>
        <begin position="124"/>
        <end position="146"/>
    </location>
</feature>
<protein>
    <recommendedName>
        <fullName evidence="8">Major facilitator superfamily (MFS) profile domain-containing protein</fullName>
    </recommendedName>
</protein>
<dbReference type="InterPro" id="IPR049680">
    <property type="entry name" value="FLVCR1-2_SLC49-like"/>
</dbReference>
<dbReference type="GO" id="GO:0097037">
    <property type="term" value="P:heme export"/>
    <property type="evidence" value="ECO:0007669"/>
    <property type="project" value="TreeGrafter"/>
</dbReference>
<feature type="transmembrane region" description="Helical" evidence="7">
    <location>
        <begin position="335"/>
        <end position="358"/>
    </location>
</feature>
<evidence type="ECO:0000256" key="5">
    <source>
        <dbReference type="ARBA" id="ARBA00023136"/>
    </source>
</evidence>
<feature type="domain" description="Major facilitator superfamily (MFS) profile" evidence="8">
    <location>
        <begin position="25"/>
        <end position="425"/>
    </location>
</feature>
<dbReference type="InterPro" id="IPR011701">
    <property type="entry name" value="MFS"/>
</dbReference>
<feature type="transmembrane region" description="Helical" evidence="7">
    <location>
        <begin position="402"/>
        <end position="420"/>
    </location>
</feature>
<dbReference type="GO" id="GO:0015220">
    <property type="term" value="F:choline transmembrane transporter activity"/>
    <property type="evidence" value="ECO:0007669"/>
    <property type="project" value="UniProtKB-ARBA"/>
</dbReference>
<feature type="transmembrane region" description="Helical" evidence="7">
    <location>
        <begin position="153"/>
        <end position="176"/>
    </location>
</feature>
<evidence type="ECO:0000313" key="9">
    <source>
        <dbReference type="EMBL" id="CAL4163014.1"/>
    </source>
</evidence>
<organism evidence="9 10">
    <name type="scientific">Meganyctiphanes norvegica</name>
    <name type="common">Northern krill</name>
    <name type="synonym">Thysanopoda norvegica</name>
    <dbReference type="NCBI Taxonomy" id="48144"/>
    <lineage>
        <taxon>Eukaryota</taxon>
        <taxon>Metazoa</taxon>
        <taxon>Ecdysozoa</taxon>
        <taxon>Arthropoda</taxon>
        <taxon>Crustacea</taxon>
        <taxon>Multicrustacea</taxon>
        <taxon>Malacostraca</taxon>
        <taxon>Eumalacostraca</taxon>
        <taxon>Eucarida</taxon>
        <taxon>Euphausiacea</taxon>
        <taxon>Euphausiidae</taxon>
        <taxon>Meganyctiphanes</taxon>
    </lineage>
</organism>
<dbReference type="AlphaFoldDB" id="A0AAV2S8U7"/>
<evidence type="ECO:0000256" key="7">
    <source>
        <dbReference type="SAM" id="Phobius"/>
    </source>
</evidence>
<dbReference type="Proteomes" id="UP001497623">
    <property type="component" value="Unassembled WGS sequence"/>
</dbReference>
<feature type="transmembrane region" description="Helical" evidence="7">
    <location>
        <begin position="282"/>
        <end position="302"/>
    </location>
</feature>
<feature type="transmembrane region" description="Helical" evidence="7">
    <location>
        <begin position="370"/>
        <end position="390"/>
    </location>
</feature>
<proteinExistence type="inferred from homology"/>
<sequence length="437" mass="47512">MENPAPFTITESEPKQYVVYKIRWLILAIFVALSLSNAFQWIQYSIITDIIIEYYGVSSTTVNWLSILYMITYPPLIFPGTWFLQKYGLRTSILIGAFGNMVGTAIKCFSVHPDRFWVTFAGQFTTASSQIFILGIPAQLAATWFGPDQVSTACALGVFGNQLGIAIGFLIPPAIVHHSNIAGGLRTMFYSVAGIGAALFVLIIFIFKEKPKTPPSAAAAMGNEADQGSYIDCILRLLKNKRYVLLLISYGMNAAAFYAISTLLGQIFLLHFPGDNENAGRIGLVLVLSGMCGSVICGIILDKTGKFKIVALTVYIMSLVFMIVFTFIFQTNTMWLVYVVSCLLGAFMTGYLPVGFEFAAELTYPESEGLSSGLLNASATGIGTVCTYASGELLNAYGDVPANLLLVAVLVVGTILTALIKEDLRRQAARSENPHSE</sequence>
<dbReference type="CDD" id="cd17398">
    <property type="entry name" value="MFS_FLVCR_like"/>
    <property type="match status" value="1"/>
</dbReference>
<dbReference type="GO" id="GO:0020037">
    <property type="term" value="F:heme binding"/>
    <property type="evidence" value="ECO:0007669"/>
    <property type="project" value="TreeGrafter"/>
</dbReference>
<evidence type="ECO:0000259" key="8">
    <source>
        <dbReference type="PROSITE" id="PS50850"/>
    </source>
</evidence>
<keyword evidence="10" id="KW-1185">Reference proteome</keyword>
<evidence type="ECO:0000256" key="4">
    <source>
        <dbReference type="ARBA" id="ARBA00022989"/>
    </source>
</evidence>
<dbReference type="FunFam" id="1.20.1250.20:FF:000101">
    <property type="entry name" value="feline leukemia virus subgroup C receptor-related protein 2"/>
    <property type="match status" value="1"/>
</dbReference>
<dbReference type="PANTHER" id="PTHR10924">
    <property type="entry name" value="MAJOR FACILITATOR SUPERFAMILY PROTEIN-RELATED"/>
    <property type="match status" value="1"/>
</dbReference>
<evidence type="ECO:0000256" key="2">
    <source>
        <dbReference type="ARBA" id="ARBA00022448"/>
    </source>
</evidence>
<dbReference type="PANTHER" id="PTHR10924:SF4">
    <property type="entry name" value="GH15861P"/>
    <property type="match status" value="1"/>
</dbReference>
<dbReference type="GO" id="GO:0016020">
    <property type="term" value="C:membrane"/>
    <property type="evidence" value="ECO:0007669"/>
    <property type="project" value="UniProtKB-SubCell"/>
</dbReference>
<comment type="caution">
    <text evidence="9">The sequence shown here is derived from an EMBL/GenBank/DDBJ whole genome shotgun (WGS) entry which is preliminary data.</text>
</comment>
<dbReference type="EMBL" id="CAXKWB010045915">
    <property type="protein sequence ID" value="CAL4163014.1"/>
    <property type="molecule type" value="Genomic_DNA"/>
</dbReference>
<feature type="transmembrane region" description="Helical" evidence="7">
    <location>
        <begin position="91"/>
        <end position="112"/>
    </location>
</feature>
<reference evidence="9 10" key="1">
    <citation type="submission" date="2024-05" db="EMBL/GenBank/DDBJ databases">
        <authorList>
            <person name="Wallberg A."/>
        </authorList>
    </citation>
    <scope>NUCLEOTIDE SEQUENCE [LARGE SCALE GENOMIC DNA]</scope>
</reference>
<keyword evidence="3 7" id="KW-0812">Transmembrane</keyword>
<evidence type="ECO:0000256" key="6">
    <source>
        <dbReference type="ARBA" id="ARBA00046338"/>
    </source>
</evidence>
<name>A0AAV2S8U7_MEGNR</name>
<evidence type="ECO:0000256" key="1">
    <source>
        <dbReference type="ARBA" id="ARBA00004141"/>
    </source>
</evidence>
<dbReference type="InterPro" id="IPR020846">
    <property type="entry name" value="MFS_dom"/>
</dbReference>
<feature type="transmembrane region" description="Helical" evidence="7">
    <location>
        <begin position="24"/>
        <end position="42"/>
    </location>
</feature>
<feature type="non-terminal residue" evidence="9">
    <location>
        <position position="437"/>
    </location>
</feature>
<dbReference type="Gene3D" id="1.20.1250.20">
    <property type="entry name" value="MFS general substrate transporter like domains"/>
    <property type="match status" value="2"/>
</dbReference>
<dbReference type="SUPFAM" id="SSF103473">
    <property type="entry name" value="MFS general substrate transporter"/>
    <property type="match status" value="1"/>
</dbReference>
<gene>
    <name evidence="9" type="ORF">MNOR_LOCUS32914</name>
</gene>
<dbReference type="InterPro" id="IPR036259">
    <property type="entry name" value="MFS_trans_sf"/>
</dbReference>